<reference evidence="6" key="1">
    <citation type="journal article" date="2019" name="Int. J. Syst. Evol. Microbiol.">
        <title>The Global Catalogue of Microorganisms (GCM) 10K type strain sequencing project: providing services to taxonomists for standard genome sequencing and annotation.</title>
        <authorList>
            <consortium name="The Broad Institute Genomics Platform"/>
            <consortium name="The Broad Institute Genome Sequencing Center for Infectious Disease"/>
            <person name="Wu L."/>
            <person name="Ma J."/>
        </authorList>
    </citation>
    <scope>NUCLEOTIDE SEQUENCE [LARGE SCALE GENOMIC DNA]</scope>
    <source>
        <strain evidence="6">JCM 18409</strain>
    </source>
</reference>
<dbReference type="RefSeq" id="WP_345658693.1">
    <property type="nucleotide sequence ID" value="NZ_BAABKB010000067.1"/>
</dbReference>
<keyword evidence="6" id="KW-1185">Reference proteome</keyword>
<organism evidence="5 6">
    <name type="scientific">Streptomyces siamensis</name>
    <dbReference type="NCBI Taxonomy" id="1274986"/>
    <lineage>
        <taxon>Bacteria</taxon>
        <taxon>Bacillati</taxon>
        <taxon>Actinomycetota</taxon>
        <taxon>Actinomycetes</taxon>
        <taxon>Kitasatosporales</taxon>
        <taxon>Streptomycetaceae</taxon>
        <taxon>Streptomyces</taxon>
    </lineage>
</organism>
<comment type="caution">
    <text evidence="5">The sequence shown here is derived from an EMBL/GenBank/DDBJ whole genome shotgun (WGS) entry which is preliminary data.</text>
</comment>
<dbReference type="PROSITE" id="PS00061">
    <property type="entry name" value="ADH_SHORT"/>
    <property type="match status" value="1"/>
</dbReference>
<dbReference type="PANTHER" id="PTHR43976:SF16">
    <property type="entry name" value="SHORT-CHAIN DEHYDROGENASE_REDUCTASE FAMILY PROTEIN"/>
    <property type="match status" value="1"/>
</dbReference>
<dbReference type="InterPro" id="IPR051911">
    <property type="entry name" value="SDR_oxidoreductase"/>
</dbReference>
<evidence type="ECO:0000259" key="4">
    <source>
        <dbReference type="SMART" id="SM00822"/>
    </source>
</evidence>
<dbReference type="EMBL" id="BAABKB010000067">
    <property type="protein sequence ID" value="GAA5039363.1"/>
    <property type="molecule type" value="Genomic_DNA"/>
</dbReference>
<dbReference type="NCBIfam" id="NF004824">
    <property type="entry name" value="PRK06180.1"/>
    <property type="match status" value="1"/>
</dbReference>
<sequence>MGESQMKAWFITGASRGLGLEVARAALESGDRVVAAARKPEQVSAALSGFGDRLFTLELDVTDHAAVQAGVDQAVERFGRIDILVNNAGYGQLGAFEEISATAMERQFATNVFGTMAVTRAVLPVMREQRSGHVFTVSSIAGLMGFEGASAYTATKFALEGWAETLGLEVAQFGIKVTLVEPGFFRTDFLDPSSASYGDVEVSDYADYSAAQKAGYDAANHNQTGDPVKFGKAVVALAAADEPPVRFAAGPDAYEIVTNRAETLRVNAEKWRDLSVSTDFQS</sequence>
<evidence type="ECO:0000256" key="2">
    <source>
        <dbReference type="ARBA" id="ARBA00023002"/>
    </source>
</evidence>
<dbReference type="SMART" id="SM00822">
    <property type="entry name" value="PKS_KR"/>
    <property type="match status" value="1"/>
</dbReference>
<dbReference type="InterPro" id="IPR036291">
    <property type="entry name" value="NAD(P)-bd_dom_sf"/>
</dbReference>
<dbReference type="PANTHER" id="PTHR43976">
    <property type="entry name" value="SHORT CHAIN DEHYDROGENASE"/>
    <property type="match status" value="1"/>
</dbReference>
<proteinExistence type="inferred from homology"/>
<evidence type="ECO:0000313" key="6">
    <source>
        <dbReference type="Proteomes" id="UP001501759"/>
    </source>
</evidence>
<dbReference type="CDD" id="cd05374">
    <property type="entry name" value="17beta-HSD-like_SDR_c"/>
    <property type="match status" value="1"/>
</dbReference>
<dbReference type="InterPro" id="IPR020904">
    <property type="entry name" value="Sc_DH/Rdtase_CS"/>
</dbReference>
<keyword evidence="2" id="KW-0560">Oxidoreductase</keyword>
<name>A0ABP9JQU0_9ACTN</name>
<evidence type="ECO:0000313" key="5">
    <source>
        <dbReference type="EMBL" id="GAA5039363.1"/>
    </source>
</evidence>
<dbReference type="SUPFAM" id="SSF51735">
    <property type="entry name" value="NAD(P)-binding Rossmann-fold domains"/>
    <property type="match status" value="1"/>
</dbReference>
<dbReference type="Pfam" id="PF00106">
    <property type="entry name" value="adh_short"/>
    <property type="match status" value="1"/>
</dbReference>
<feature type="domain" description="Ketoreductase" evidence="4">
    <location>
        <begin position="7"/>
        <end position="183"/>
    </location>
</feature>
<accession>A0ABP9JQU0</accession>
<evidence type="ECO:0000256" key="1">
    <source>
        <dbReference type="ARBA" id="ARBA00006484"/>
    </source>
</evidence>
<gene>
    <name evidence="5" type="ORF">GCM10023335_88740</name>
</gene>
<dbReference type="Proteomes" id="UP001501759">
    <property type="component" value="Unassembled WGS sequence"/>
</dbReference>
<dbReference type="PRINTS" id="PR00080">
    <property type="entry name" value="SDRFAMILY"/>
</dbReference>
<dbReference type="InterPro" id="IPR002347">
    <property type="entry name" value="SDR_fam"/>
</dbReference>
<dbReference type="PRINTS" id="PR00081">
    <property type="entry name" value="GDHRDH"/>
</dbReference>
<dbReference type="Gene3D" id="3.40.50.720">
    <property type="entry name" value="NAD(P)-binding Rossmann-like Domain"/>
    <property type="match status" value="1"/>
</dbReference>
<comment type="similarity">
    <text evidence="1 3">Belongs to the short-chain dehydrogenases/reductases (SDR) family.</text>
</comment>
<dbReference type="NCBIfam" id="NF006114">
    <property type="entry name" value="PRK08263.1"/>
    <property type="match status" value="1"/>
</dbReference>
<protein>
    <submittedName>
        <fullName evidence="5">Oxidoreductase</fullName>
    </submittedName>
</protein>
<evidence type="ECO:0000256" key="3">
    <source>
        <dbReference type="RuleBase" id="RU000363"/>
    </source>
</evidence>
<dbReference type="InterPro" id="IPR057326">
    <property type="entry name" value="KR_dom"/>
</dbReference>